<gene>
    <name evidence="1" type="ORF">KAOT1_17138</name>
</gene>
<dbReference type="Proteomes" id="UP000002945">
    <property type="component" value="Unassembled WGS sequence"/>
</dbReference>
<reference evidence="1 2" key="1">
    <citation type="journal article" date="2011" name="J. Bacteriol.">
        <title>Genome sequence of the algicidal bacterium Kordia algicida OT-1.</title>
        <authorList>
            <person name="Lee H.S."/>
            <person name="Kang S.G."/>
            <person name="Kwon K.K."/>
            <person name="Lee J.H."/>
            <person name="Kim S.J."/>
        </authorList>
    </citation>
    <scope>NUCLEOTIDE SEQUENCE [LARGE SCALE GENOMIC DNA]</scope>
    <source>
        <strain evidence="1 2">OT-1</strain>
    </source>
</reference>
<evidence type="ECO:0000313" key="2">
    <source>
        <dbReference type="Proteomes" id="UP000002945"/>
    </source>
</evidence>
<dbReference type="HOGENOM" id="CLU_3311439_0_0_10"/>
<organism evidence="1 2">
    <name type="scientific">Kordia algicida OT-1</name>
    <dbReference type="NCBI Taxonomy" id="391587"/>
    <lineage>
        <taxon>Bacteria</taxon>
        <taxon>Pseudomonadati</taxon>
        <taxon>Bacteroidota</taxon>
        <taxon>Flavobacteriia</taxon>
        <taxon>Flavobacteriales</taxon>
        <taxon>Flavobacteriaceae</taxon>
        <taxon>Kordia</taxon>
    </lineage>
</organism>
<dbReference type="STRING" id="391587.KAOT1_17138"/>
<evidence type="ECO:0000313" key="1">
    <source>
        <dbReference type="EMBL" id="EDP96909.1"/>
    </source>
</evidence>
<proteinExistence type="predicted"/>
<comment type="caution">
    <text evidence="1">The sequence shown here is derived from an EMBL/GenBank/DDBJ whole genome shotgun (WGS) entry which is preliminary data.</text>
</comment>
<protein>
    <submittedName>
        <fullName evidence="1">Uncharacterized protein</fullName>
    </submittedName>
</protein>
<keyword evidence="2" id="KW-1185">Reference proteome</keyword>
<sequence length="39" mass="4698">MTWRKNKFGNLKNDLLYLQPSKRDKTKNKLVTKTKKCKT</sequence>
<name>A9DSB0_9FLAO</name>
<dbReference type="EMBL" id="ABIB01000003">
    <property type="protein sequence ID" value="EDP96909.1"/>
    <property type="molecule type" value="Genomic_DNA"/>
</dbReference>
<accession>A9DSB0</accession>
<dbReference type="AlphaFoldDB" id="A9DSB0"/>